<feature type="region of interest" description="Disordered" evidence="1">
    <location>
        <begin position="1"/>
        <end position="20"/>
    </location>
</feature>
<evidence type="ECO:0000256" key="1">
    <source>
        <dbReference type="SAM" id="MobiDB-lite"/>
    </source>
</evidence>
<dbReference type="InterPro" id="IPR037804">
    <property type="entry name" value="SGF73"/>
</dbReference>
<feature type="compositionally biased region" description="Polar residues" evidence="1">
    <location>
        <begin position="10"/>
        <end position="20"/>
    </location>
</feature>
<keyword evidence="3" id="KW-1185">Reference proteome</keyword>
<dbReference type="GO" id="GO:0000124">
    <property type="term" value="C:SAGA complex"/>
    <property type="evidence" value="ECO:0007669"/>
    <property type="project" value="InterPro"/>
</dbReference>
<comment type="caution">
    <text evidence="2">The sequence shown here is derived from an EMBL/GenBank/DDBJ whole genome shotgun (WGS) entry which is preliminary data.</text>
</comment>
<dbReference type="PANTHER" id="PTHR47805:SF1">
    <property type="entry name" value="SAGA-ASSOCIATED FACTOR 73"/>
    <property type="match status" value="1"/>
</dbReference>
<dbReference type="AlphaFoldDB" id="A0AAD4WU14"/>
<name>A0AAD4WU14_PRUDU</name>
<protein>
    <recommendedName>
        <fullName evidence="4">SAGA-associated factor 11</fullName>
    </recommendedName>
</protein>
<accession>A0AAD4WU14</accession>
<evidence type="ECO:0000313" key="2">
    <source>
        <dbReference type="EMBL" id="KAI5349595.1"/>
    </source>
</evidence>
<evidence type="ECO:0008006" key="4">
    <source>
        <dbReference type="Google" id="ProtNLM"/>
    </source>
</evidence>
<dbReference type="PANTHER" id="PTHR47805">
    <property type="entry name" value="SAGA-ASSOCIATED FACTOR 73"/>
    <property type="match status" value="1"/>
</dbReference>
<reference evidence="2 3" key="1">
    <citation type="journal article" date="2022" name="G3 (Bethesda)">
        <title>Whole-genome sequence and methylome profiling of the almond [Prunus dulcis (Mill.) D.A. Webb] cultivar 'Nonpareil'.</title>
        <authorList>
            <person name="D'Amico-Willman K.M."/>
            <person name="Ouma W.Z."/>
            <person name="Meulia T."/>
            <person name="Sideli G.M."/>
            <person name="Gradziel T.M."/>
            <person name="Fresnedo-Ramirez J."/>
        </authorList>
    </citation>
    <scope>NUCLEOTIDE SEQUENCE [LARGE SCALE GENOMIC DNA]</scope>
    <source>
        <strain evidence="2">Clone GOH B32 T37-40</strain>
    </source>
</reference>
<sequence length="535" mass="58169">MDLGKPKVQLDNSTKQGRSQPTRLRWEGNFGLVEFSLYFVGKLEVQVSLVTLLDKKAKVFASAIVTYIQTFSSPSYSASIAPSSLSSHSSLIRISRLRLGLGNCEGFYRFCLKDFLCTDSRYIQVSMVCSLGSGRMAVMARLLASGSVTQSIAEEVGHQKFDAQMICRELSDANEANLLDEEDMHVFGLKPMDDPLHLVCCNACKRPVKASQYVAHAELCRSLNAMQETTLEPDGSMGQRKPPRKEKKKLLTAYANQSTSVGELERSESVEADDIAVSQPQLDGQIGMNSCCFMETKRNSAYVDATYMMDGSGVSPGNTNGSTCVMLPPTKRSKMVAGEQLPLSDDIGIVSAVSKLTSTQDACPYRDSSKGVISVSEIPNDSALKYKKSGQALECCMPIKDCPLPLATKVYYSQKSNRLRSALCHLYHEAVASTKELCSDMILIAKQRDSESLPSMRKPDQILAQNSEVCLGNSVGSLPDGDFSNQFPVDNVPIPQVAGVGLTRSKILSKPYSFAGSSGQSLGTMQQQNGSVHVI</sequence>
<organism evidence="2 3">
    <name type="scientific">Prunus dulcis</name>
    <name type="common">Almond</name>
    <name type="synonym">Amygdalus dulcis</name>
    <dbReference type="NCBI Taxonomy" id="3755"/>
    <lineage>
        <taxon>Eukaryota</taxon>
        <taxon>Viridiplantae</taxon>
        <taxon>Streptophyta</taxon>
        <taxon>Embryophyta</taxon>
        <taxon>Tracheophyta</taxon>
        <taxon>Spermatophyta</taxon>
        <taxon>Magnoliopsida</taxon>
        <taxon>eudicotyledons</taxon>
        <taxon>Gunneridae</taxon>
        <taxon>Pentapetalae</taxon>
        <taxon>rosids</taxon>
        <taxon>fabids</taxon>
        <taxon>Rosales</taxon>
        <taxon>Rosaceae</taxon>
        <taxon>Amygdaloideae</taxon>
        <taxon>Amygdaleae</taxon>
        <taxon>Prunus</taxon>
    </lineage>
</organism>
<gene>
    <name evidence="2" type="ORF">L3X38_002483</name>
</gene>
<evidence type="ECO:0000313" key="3">
    <source>
        <dbReference type="Proteomes" id="UP001054821"/>
    </source>
</evidence>
<proteinExistence type="predicted"/>
<dbReference type="EMBL" id="JAJFAZ020000001">
    <property type="protein sequence ID" value="KAI5349595.1"/>
    <property type="molecule type" value="Genomic_DNA"/>
</dbReference>
<dbReference type="Proteomes" id="UP001054821">
    <property type="component" value="Chromosome 1"/>
</dbReference>